<dbReference type="Proteomes" id="UP000700334">
    <property type="component" value="Unassembled WGS sequence"/>
</dbReference>
<dbReference type="AlphaFoldDB" id="A0A8J6DKB4"/>
<comment type="caution">
    <text evidence="3">The sequence shown here is derived from an EMBL/GenBank/DDBJ whole genome shotgun (WGS) entry which is preliminary data.</text>
</comment>
<feature type="non-terminal residue" evidence="3">
    <location>
        <position position="1"/>
    </location>
</feature>
<dbReference type="EMBL" id="JAGFMF010011791">
    <property type="protein sequence ID" value="KAG8512647.1"/>
    <property type="molecule type" value="Genomic_DNA"/>
</dbReference>
<dbReference type="InterPro" id="IPR024131">
    <property type="entry name" value="UPF0489"/>
</dbReference>
<dbReference type="OrthoDB" id="418142at2759"/>
<feature type="non-terminal residue" evidence="3">
    <location>
        <position position="478"/>
    </location>
</feature>
<evidence type="ECO:0000313" key="4">
    <source>
        <dbReference type="Proteomes" id="UP000700334"/>
    </source>
</evidence>
<gene>
    <name evidence="3" type="ORF">J0S82_007346</name>
</gene>
<dbReference type="PANTHER" id="PTHR13225">
    <property type="entry name" value="MISEXPRESSION SUPPRESSOR OF RAS 6"/>
    <property type="match status" value="1"/>
</dbReference>
<accession>A0A8J6DKB4</accession>
<proteinExistence type="inferred from homology"/>
<feature type="region of interest" description="Disordered" evidence="2">
    <location>
        <begin position="1"/>
        <end position="56"/>
    </location>
</feature>
<dbReference type="Pfam" id="PF12640">
    <property type="entry name" value="UPF0489"/>
    <property type="match status" value="1"/>
</dbReference>
<sequence>ILTSPEASAYCPLHPPIRNRNRGSRGRSAGPRRSWRRADRCDAAESGNMSDPTRERAGLRRYSELPVWVVEDHQEVLPYIYRAIGSRHLPANNINFMHFDSHPDLLIPVNMPADTVFDKETLFGELSIENWIMPAVYAGHFSHVIWLHPPWAQQIREGKHHFLVGKDTSTTTIRVTSTDHYFLSDGLYVTEEQLQNQKPLQLDVIMVKPYKLCNSQEENDATSSAKKPKLALEDAENTASANSDSYSEGLEKDTLAQRKGQTCLEPSCSCSPEDQEGQTGEILEILKKGDAFVLDIDLDFFSVKNPFKEMFTQEEYKILQELYQFKRPDGNLTEDDLVDCVDTRTHQLEDLEATFADLCDGDDEETVQKWASNPGMESLVPLVQSLKKRMEVPDYEMVHQAGLTCDYSELPHHVSTEQEIEYLIQSVYYLLKNLPKPALVTIARSSLDDYCPSEQVDTIQEKVLNVLRSLYGTLDIHL</sequence>
<feature type="compositionally biased region" description="Polar residues" evidence="2">
    <location>
        <begin position="237"/>
        <end position="246"/>
    </location>
</feature>
<comment type="similarity">
    <text evidence="1">Belongs to the UPF0489 family.</text>
</comment>
<keyword evidence="4" id="KW-1185">Reference proteome</keyword>
<dbReference type="PANTHER" id="PTHR13225:SF3">
    <property type="entry name" value="UPF0489 PROTEIN C5ORF22"/>
    <property type="match status" value="1"/>
</dbReference>
<protein>
    <submittedName>
        <fullName evidence="3">UPF0489 protein C5orf22</fullName>
    </submittedName>
</protein>
<feature type="region of interest" description="Disordered" evidence="2">
    <location>
        <begin position="217"/>
        <end position="249"/>
    </location>
</feature>
<reference evidence="3" key="1">
    <citation type="journal article" date="2021" name="Evol. Appl.">
        <title>The genome of the Pyrenean desman and the effects of bottlenecks and inbreeding on the genomic landscape of an endangered species.</title>
        <authorList>
            <person name="Escoda L."/>
            <person name="Castresana J."/>
        </authorList>
    </citation>
    <scope>NUCLEOTIDE SEQUENCE</scope>
    <source>
        <strain evidence="3">IBE-C5619</strain>
    </source>
</reference>
<name>A0A8J6DKB4_GALPY</name>
<organism evidence="3 4">
    <name type="scientific">Galemys pyrenaicus</name>
    <name type="common">Iberian desman</name>
    <name type="synonym">Pyrenean desman</name>
    <dbReference type="NCBI Taxonomy" id="202257"/>
    <lineage>
        <taxon>Eukaryota</taxon>
        <taxon>Metazoa</taxon>
        <taxon>Chordata</taxon>
        <taxon>Craniata</taxon>
        <taxon>Vertebrata</taxon>
        <taxon>Euteleostomi</taxon>
        <taxon>Mammalia</taxon>
        <taxon>Eutheria</taxon>
        <taxon>Laurasiatheria</taxon>
        <taxon>Eulipotyphla</taxon>
        <taxon>Talpidae</taxon>
        <taxon>Galemys</taxon>
    </lineage>
</organism>
<evidence type="ECO:0000256" key="2">
    <source>
        <dbReference type="SAM" id="MobiDB-lite"/>
    </source>
</evidence>
<evidence type="ECO:0000313" key="3">
    <source>
        <dbReference type="EMBL" id="KAG8512647.1"/>
    </source>
</evidence>
<evidence type="ECO:0000256" key="1">
    <source>
        <dbReference type="ARBA" id="ARBA00007099"/>
    </source>
</evidence>